<evidence type="ECO:0000313" key="14">
    <source>
        <dbReference type="EMBL" id="CCE66701.1"/>
    </source>
</evidence>
<evidence type="ECO:0000256" key="2">
    <source>
        <dbReference type="ARBA" id="ARBA00022490"/>
    </source>
</evidence>
<accession>G8C303</accession>
<gene>
    <name evidence="11 14" type="primary">polC</name>
    <name evidence="14" type="ORF">MHM_01830</name>
</gene>
<evidence type="ECO:0000256" key="6">
    <source>
        <dbReference type="ARBA" id="ARBA00022722"/>
    </source>
</evidence>
<evidence type="ECO:0000256" key="4">
    <source>
        <dbReference type="ARBA" id="ARBA00022695"/>
    </source>
</evidence>
<dbReference type="Pfam" id="PF07733">
    <property type="entry name" value="DNA_pol3_alpha"/>
    <property type="match status" value="2"/>
</dbReference>
<dbReference type="Pfam" id="PF00929">
    <property type="entry name" value="RNase_T"/>
    <property type="match status" value="1"/>
</dbReference>
<comment type="catalytic activity">
    <reaction evidence="10 11">
        <text>DNA(n) + a 2'-deoxyribonucleoside 5'-triphosphate = DNA(n+1) + diphosphate</text>
        <dbReference type="Rhea" id="RHEA:22508"/>
        <dbReference type="Rhea" id="RHEA-COMP:17339"/>
        <dbReference type="Rhea" id="RHEA-COMP:17340"/>
        <dbReference type="ChEBI" id="CHEBI:33019"/>
        <dbReference type="ChEBI" id="CHEBI:61560"/>
        <dbReference type="ChEBI" id="CHEBI:173112"/>
        <dbReference type="EC" id="2.7.7.7"/>
    </reaction>
</comment>
<dbReference type="PATRIC" id="fig|1116213.3.peg.194"/>
<dbReference type="InterPro" id="IPR004805">
    <property type="entry name" value="DnaE2/DnaE/PolC"/>
</dbReference>
<keyword evidence="2 11" id="KW-0963">Cytoplasm</keyword>
<dbReference type="GO" id="GO:0003677">
    <property type="term" value="F:DNA binding"/>
    <property type="evidence" value="ECO:0007669"/>
    <property type="project" value="UniProtKB-UniRule"/>
</dbReference>
<evidence type="ECO:0000256" key="5">
    <source>
        <dbReference type="ARBA" id="ARBA00022705"/>
    </source>
</evidence>
<dbReference type="PANTHER" id="PTHR32294:SF5">
    <property type="entry name" value="DNA POLYMERASE III POLC-TYPE"/>
    <property type="match status" value="1"/>
</dbReference>
<dbReference type="Gene3D" id="1.10.150.870">
    <property type="match status" value="1"/>
</dbReference>
<comment type="function">
    <text evidence="1 11">Required for replicative DNA synthesis. This DNA polymerase also exhibits 3' to 5' exonuclease activity.</text>
</comment>
<reference evidence="14" key="2">
    <citation type="submission" date="2011-11" db="EMBL/GenBank/DDBJ databases">
        <authorList>
            <person name="Barker E."/>
        </authorList>
    </citation>
    <scope>NUCLEOTIDE SEQUENCE</scope>
    <source>
        <strain evidence="14">Birmingham 1</strain>
    </source>
</reference>
<evidence type="ECO:0000259" key="12">
    <source>
        <dbReference type="SMART" id="SM00479"/>
    </source>
</evidence>
<dbReference type="InterPro" id="IPR006308">
    <property type="entry name" value="Pol_III_a_PolC-type_gram_pos"/>
</dbReference>
<name>G8C303_9MOLU</name>
<keyword evidence="9 11" id="KW-0239">DNA-directed DNA polymerase</keyword>
<proteinExistence type="inferred from homology"/>
<evidence type="ECO:0000256" key="1">
    <source>
        <dbReference type="ARBA" id="ARBA00003452"/>
    </source>
</evidence>
<comment type="subcellular location">
    <subcellularLocation>
        <location evidence="11">Cytoplasm</location>
    </subcellularLocation>
</comment>
<dbReference type="NCBIfam" id="NF001688">
    <property type="entry name" value="PRK00448.1"/>
    <property type="match status" value="1"/>
</dbReference>
<dbReference type="SUPFAM" id="SSF89550">
    <property type="entry name" value="PHP domain-like"/>
    <property type="match status" value="1"/>
</dbReference>
<dbReference type="KEGG" id="mhb:MHM_01830"/>
<keyword evidence="6 11" id="KW-0540">Nuclease</keyword>
<dbReference type="PANTHER" id="PTHR32294">
    <property type="entry name" value="DNA POLYMERASE III SUBUNIT ALPHA"/>
    <property type="match status" value="1"/>
</dbReference>
<dbReference type="OrthoDB" id="9804290at2"/>
<dbReference type="SUPFAM" id="SSF53098">
    <property type="entry name" value="Ribonuclease H-like"/>
    <property type="match status" value="1"/>
</dbReference>
<dbReference type="InterPro" id="IPR006054">
    <property type="entry name" value="DnaQ"/>
</dbReference>
<sequence length="1444" mass="167336">MIKETESVQFQKLFVQLLHLFSPEEFEKLEEKAEFYGKFSEYKKRFILTIVYFAEPDFQELLKLFYFTSSICVLRIELNYMYNPQSMFTLLYKWFDNLRGDEVLAPATNTIPTFKEKHLIFEFPQFLLKAENIAHEKFFQLHLKNLKNFLEFLFDYSQIFISILKVENLPFKNISAATETVNSALSNPSLEAPMARGDLGFYDQRLDQKRGIFKLYFLESMESRYGVQMFGKKTLNYKTGFTNFYEQYYLSLNNRVIPEEGKEEFLAQLKVNRWFEIEFKLDLKNTTKYDGRILKIIPTEAPSEFQLEDRSPRKAFPLNVYTKYSSFDGLFSTEEWADTMSTLGYPVLALTDFNNTHSFPDSEKIIHKYGLKPLYGAEMEVISERLQIISNLESFPEGEEIIFSLFDLETTGLNPLFDEIIEIYILKYSRGMVLDTFHSYLKCDKTLSQEIINLTHITAEKLDILGRDKLDVLREVREFVAGTILIAHNGADFDLPFLNAQYKKANLEPLDMPLLDTLLLAKALEKDKKSKSYSLAAVAKKMCVNIVEQELHSSEYDTHCLARLWRIWEKQLIELSLDPYLYESLNKLNTSFEYHKLLVNHFGSNLIIFAKNQEGLHNLYELISKAHTENFAERPRLHWSDIESLRENLVLLSSPSNSAVLSAVFKDDFSEFQKEGKRIDYLSLPPPSLFLHEINRGYYSLEDIQLLLQKFYDWSQKCQFKLIANYCLKYMFYKEIEQYKVLVHAKNIGGKRHPLYSSKSSNEVLPDYSLRTTEKLIREFDFLKLNEAQIEELFFEHREDLVAEISPNIQINLTKLSLPKISGALENIKEHISKRLREKYGPKPNTFLQTTIYRELSGIVENGFESVYWCAHLLVKRSKAEGFLVGSRGSVGSSFLAYVLEISEVNPLPPHYFCNKCSYFLLNEKFRESGFDLEPKICPNCAIELFTDGQNIPFETFLGLERKKVPDIDLNFSGQYQQKAHRFVRELFGKDHTFRTGTISAVAEKTSFALAKNYLMDNNIPFNKGKLHWLAKRIIDVKRTTGQHPGGIIVIPKGDSIYKYTPVNYPANDITSEWLTTHFEKDALKDSLFKFDILGQDDPTILALLSKFTGVNLEKIEYRDASILKMFGDISVLEIPPERLEILGESTGTLGLPEFGTEKTREIIKACKGKVNYFSDLVRISGISHGKNVWKGNIEQLMTKRNLTLTEVITCRDDIMNYLLEKKLSIEQSFKITESVRRGFGISPEDLPFLKSAGVPDWYIDCANKITYIFPKAHATAYVLMCWKIAFFKLYYAVEFYAAYLTITNKHFDIETIMTNDLSFIKNKYCAGKIMIKGKADQENVEKTKYLVNIYEVAMEMIARGIKFRMIDINESWASTFKPDPRNRTVLLPFSSITGLGAITATQLEEERAAHGEYTNRADLEARVKLNVKILKVFENLNIIEARK</sequence>
<keyword evidence="5 11" id="KW-0235">DNA replication</keyword>
<dbReference type="Pfam" id="PF14579">
    <property type="entry name" value="HHH_6"/>
    <property type="match status" value="1"/>
</dbReference>
<reference evidence="14" key="1">
    <citation type="submission" date="2011-11" db="EMBL/GenBank/DDBJ databases">
        <title>Complete genome sequence of Candidatus Mycoplasma haemominutum.</title>
        <authorList>
            <person name="Barker E.N."/>
            <person name="Darby A.C."/>
            <person name="Helps C.R."/>
            <person name="Peters I.R."/>
            <person name="Hughes M.A."/>
            <person name="Radford A.D."/>
            <person name="Novacco M."/>
            <person name="Boretti F."/>
            <person name="Hofmann-Lehmann R."/>
            <person name="Tasker S."/>
        </authorList>
    </citation>
    <scope>NUCLEOTIDE SEQUENCE</scope>
    <source>
        <strain evidence="14">Birmingham 1</strain>
    </source>
</reference>
<keyword evidence="7 11" id="KW-0378">Hydrolase</keyword>
<feature type="domain" description="Exonuclease" evidence="12">
    <location>
        <begin position="402"/>
        <end position="574"/>
    </location>
</feature>
<dbReference type="InterPro" id="IPR013520">
    <property type="entry name" value="Ribonucl_H"/>
</dbReference>
<evidence type="ECO:0000256" key="7">
    <source>
        <dbReference type="ARBA" id="ARBA00022801"/>
    </source>
</evidence>
<dbReference type="InterPro" id="IPR012337">
    <property type="entry name" value="RNaseH-like_sf"/>
</dbReference>
<feature type="domain" description="Polymerase/histidinol phosphatase N-terminal" evidence="13">
    <location>
        <begin position="316"/>
        <end position="383"/>
    </location>
</feature>
<keyword evidence="8 11" id="KW-0269">Exonuclease</keyword>
<dbReference type="InterPro" id="IPR011708">
    <property type="entry name" value="DNA_pol3_alpha_NTPase_dom"/>
</dbReference>
<dbReference type="InterPro" id="IPR016195">
    <property type="entry name" value="Pol/histidinol_Pase-like"/>
</dbReference>
<dbReference type="Pfam" id="PF02811">
    <property type="entry name" value="PHP"/>
    <property type="match status" value="1"/>
</dbReference>
<dbReference type="NCBIfam" id="TIGR01405">
    <property type="entry name" value="polC_Gram_pos"/>
    <property type="match status" value="1"/>
</dbReference>
<evidence type="ECO:0000256" key="9">
    <source>
        <dbReference type="ARBA" id="ARBA00022932"/>
    </source>
</evidence>
<dbReference type="InterPro" id="IPR040982">
    <property type="entry name" value="DNA_pol3_finger"/>
</dbReference>
<dbReference type="InterPro" id="IPR036397">
    <property type="entry name" value="RNaseH_sf"/>
</dbReference>
<evidence type="ECO:0000256" key="10">
    <source>
        <dbReference type="ARBA" id="ARBA00049244"/>
    </source>
</evidence>
<dbReference type="GO" id="GO:0006261">
    <property type="term" value="P:DNA-templated DNA replication"/>
    <property type="evidence" value="ECO:0007669"/>
    <property type="project" value="UniProtKB-UniRule"/>
</dbReference>
<dbReference type="NCBIfam" id="TIGR00573">
    <property type="entry name" value="dnaq"/>
    <property type="match status" value="1"/>
</dbReference>
<organism evidence="14">
    <name type="scientific">Candidatus Mycoplasma haematominutum 'Birmingham 1'</name>
    <dbReference type="NCBI Taxonomy" id="1116213"/>
    <lineage>
        <taxon>Bacteria</taxon>
        <taxon>Bacillati</taxon>
        <taxon>Mycoplasmatota</taxon>
        <taxon>Mollicutes</taxon>
        <taxon>Mycoplasmataceae</taxon>
        <taxon>Mycoplasma</taxon>
    </lineage>
</organism>
<dbReference type="GO" id="GO:0003887">
    <property type="term" value="F:DNA-directed DNA polymerase activity"/>
    <property type="evidence" value="ECO:0007669"/>
    <property type="project" value="UniProtKB-UniRule"/>
</dbReference>
<dbReference type="InterPro" id="IPR044923">
    <property type="entry name" value="PolC_middle_finger_sf"/>
</dbReference>
<dbReference type="CDD" id="cd06127">
    <property type="entry name" value="DEDDh"/>
    <property type="match status" value="1"/>
</dbReference>
<dbReference type="GO" id="GO:0008408">
    <property type="term" value="F:3'-5' exonuclease activity"/>
    <property type="evidence" value="ECO:0007669"/>
    <property type="project" value="UniProtKB-UniRule"/>
</dbReference>
<dbReference type="Gene3D" id="1.10.150.700">
    <property type="entry name" value="PolC, middle finger domain"/>
    <property type="match status" value="1"/>
</dbReference>
<dbReference type="Pfam" id="PF17657">
    <property type="entry name" value="DNA_pol3_finger"/>
    <property type="match status" value="1"/>
</dbReference>
<dbReference type="EC" id="2.7.7.7" evidence="11"/>
<dbReference type="HAMAP" id="MF_00356">
    <property type="entry name" value="DNApol_PolC"/>
    <property type="match status" value="1"/>
</dbReference>
<evidence type="ECO:0000256" key="8">
    <source>
        <dbReference type="ARBA" id="ARBA00022839"/>
    </source>
</evidence>
<evidence type="ECO:0000256" key="11">
    <source>
        <dbReference type="HAMAP-Rule" id="MF_00356"/>
    </source>
</evidence>
<evidence type="ECO:0000256" key="3">
    <source>
        <dbReference type="ARBA" id="ARBA00022679"/>
    </source>
</evidence>
<dbReference type="InterPro" id="IPR003141">
    <property type="entry name" value="Pol/His_phosphatase_N"/>
</dbReference>
<dbReference type="Gene3D" id="3.30.420.10">
    <property type="entry name" value="Ribonuclease H-like superfamily/Ribonuclease H"/>
    <property type="match status" value="1"/>
</dbReference>
<dbReference type="SMART" id="SM00479">
    <property type="entry name" value="EXOIII"/>
    <property type="match status" value="1"/>
</dbReference>
<dbReference type="GO" id="GO:0005737">
    <property type="term" value="C:cytoplasm"/>
    <property type="evidence" value="ECO:0007669"/>
    <property type="project" value="UniProtKB-SubCell"/>
</dbReference>
<dbReference type="Gene3D" id="3.30.1900.20">
    <property type="match status" value="2"/>
</dbReference>
<keyword evidence="3 11" id="KW-0808">Transferase</keyword>
<dbReference type="InterPro" id="IPR029460">
    <property type="entry name" value="DNAPol_HHH"/>
</dbReference>
<dbReference type="RefSeq" id="WP_015511566.1">
    <property type="nucleotide sequence ID" value="NC_021007.1"/>
</dbReference>
<dbReference type="HOGENOM" id="CLU_003297_1_0_14"/>
<keyword evidence="4 11" id="KW-0548">Nucleotidyltransferase</keyword>
<dbReference type="InterPro" id="IPR004013">
    <property type="entry name" value="PHP_dom"/>
</dbReference>
<protein>
    <recommendedName>
        <fullName evidence="11">DNA polymerase III PolC-type</fullName>
        <shortName evidence="11">PolIII</shortName>
        <ecNumber evidence="11">2.7.7.7</ecNumber>
    </recommendedName>
</protein>
<dbReference type="Gene3D" id="6.10.140.1510">
    <property type="match status" value="1"/>
</dbReference>
<dbReference type="SMART" id="SM00481">
    <property type="entry name" value="POLIIIAc"/>
    <property type="match status" value="1"/>
</dbReference>
<evidence type="ECO:0000259" key="13">
    <source>
        <dbReference type="SMART" id="SM00481"/>
    </source>
</evidence>
<dbReference type="EMBL" id="HE613254">
    <property type="protein sequence ID" value="CCE66701.1"/>
    <property type="molecule type" value="Genomic_DNA"/>
</dbReference>
<dbReference type="Gene3D" id="3.20.20.140">
    <property type="entry name" value="Metal-dependent hydrolases"/>
    <property type="match status" value="2"/>
</dbReference>
<comment type="similarity">
    <text evidence="11">Belongs to the DNA polymerase type-C family. PolC subfamily.</text>
</comment>